<dbReference type="InterPro" id="IPR036890">
    <property type="entry name" value="HATPase_C_sf"/>
</dbReference>
<dbReference type="EMBL" id="CP119629">
    <property type="protein sequence ID" value="WES06035.1"/>
    <property type="molecule type" value="Genomic_DNA"/>
</dbReference>
<dbReference type="RefSeq" id="WP_098803483.1">
    <property type="nucleotide sequence ID" value="NZ_CP119629.1"/>
</dbReference>
<protein>
    <recommendedName>
        <fullName evidence="3">ATP-binding protein</fullName>
    </recommendedName>
</protein>
<gene>
    <name evidence="1" type="ORF">P3K65_22255</name>
</gene>
<evidence type="ECO:0008006" key="3">
    <source>
        <dbReference type="Google" id="ProtNLM"/>
    </source>
</evidence>
<reference evidence="1" key="1">
    <citation type="submission" date="2023-03" db="EMBL/GenBank/DDBJ databases">
        <authorList>
            <person name="Liu Z."/>
        </authorList>
    </citation>
    <scope>NUCLEOTIDE SEQUENCE</scope>
    <source>
        <strain evidence="1">Bc006</strain>
    </source>
</reference>
<evidence type="ECO:0000313" key="2">
    <source>
        <dbReference type="Proteomes" id="UP001221092"/>
    </source>
</evidence>
<dbReference type="SUPFAM" id="SSF55874">
    <property type="entry name" value="ATPase domain of HSP90 chaperone/DNA topoisomerase II/histidine kinase"/>
    <property type="match status" value="1"/>
</dbReference>
<dbReference type="Gene3D" id="3.30.565.10">
    <property type="entry name" value="Histidine kinase-like ATPase, C-terminal domain"/>
    <property type="match status" value="1"/>
</dbReference>
<proteinExistence type="predicted"/>
<name>A0AAX3Q792_9BACI</name>
<organism evidence="1 2">
    <name type="scientific">Bacillus paranthracis</name>
    <dbReference type="NCBI Taxonomy" id="2026186"/>
    <lineage>
        <taxon>Bacteria</taxon>
        <taxon>Bacillati</taxon>
        <taxon>Bacillota</taxon>
        <taxon>Bacilli</taxon>
        <taxon>Bacillales</taxon>
        <taxon>Bacillaceae</taxon>
        <taxon>Bacillus</taxon>
        <taxon>Bacillus cereus group</taxon>
    </lineage>
</organism>
<accession>A0AAX3Q792</accession>
<evidence type="ECO:0000313" key="1">
    <source>
        <dbReference type="EMBL" id="WES06035.1"/>
    </source>
</evidence>
<dbReference type="Proteomes" id="UP001221092">
    <property type="component" value="Chromosome"/>
</dbReference>
<dbReference type="AlphaFoldDB" id="A0AAX3Q792"/>
<sequence length="289" mass="33076">MGNHTFYGELKKINDIERLFHMLPNVISRDSGKIHLDLSKLEFISPLGAISLLLLDKLQNTDLQITPPKRHVISYIERMNFFENCSEQVKLCFEEHCNLFYYQKRRRNNTGQVLLEITPVKNEKDIGNIFESILHILTSHGMRSKEANQIAFIASELGTNIIDHSEGDGYAAIQYYPSLNKVEIGIGDNGIGIVNALKPSLLTQKGIKRISDLEVVKSAFKERISSKTNITKRGMGLSISREKSFHNTQQTNFYVRTHKAIYQIFDDNICCVDECDYFPGTYISLEIFF</sequence>